<comment type="caution">
    <text evidence="2">The sequence shown here is derived from an EMBL/GenBank/DDBJ whole genome shotgun (WGS) entry which is preliminary data.</text>
</comment>
<dbReference type="RefSeq" id="WP_307151897.1">
    <property type="nucleotide sequence ID" value="NZ_JAUSTU010000027.1"/>
</dbReference>
<sequence length="153" mass="18387">MRIEELNQFASFLIWVEKLKEMAQDLWLKPISEGKWSLREILTHIMYWDKNSLEMMVPHMSEGANLTFVDIEQLNQEAAAFARSYDSLHALIDDLIQTRKQLLRLLEEKYDEATTFIIDNEEYTYKKFVQIFIHHDEHHKKQIEAFLKKEGKR</sequence>
<dbReference type="SUPFAM" id="SSF109854">
    <property type="entry name" value="DinB/YfiT-like putative metalloenzymes"/>
    <property type="match status" value="1"/>
</dbReference>
<keyword evidence="3" id="KW-1185">Reference proteome</keyword>
<name>A0ABT9V8Z2_9BACL</name>
<dbReference type="InterPro" id="IPR034660">
    <property type="entry name" value="DinB/YfiT-like"/>
</dbReference>
<feature type="domain" description="DinB-like" evidence="1">
    <location>
        <begin position="19"/>
        <end position="143"/>
    </location>
</feature>
<proteinExistence type="predicted"/>
<dbReference type="Pfam" id="PF12867">
    <property type="entry name" value="DinB_2"/>
    <property type="match status" value="1"/>
</dbReference>
<evidence type="ECO:0000313" key="3">
    <source>
        <dbReference type="Proteomes" id="UP001231362"/>
    </source>
</evidence>
<accession>A0ABT9V8Z2</accession>
<dbReference type="Proteomes" id="UP001231362">
    <property type="component" value="Unassembled WGS sequence"/>
</dbReference>
<reference evidence="2 3" key="1">
    <citation type="submission" date="2023-07" db="EMBL/GenBank/DDBJ databases">
        <title>Genomic Encyclopedia of Type Strains, Phase IV (KMG-IV): sequencing the most valuable type-strain genomes for metagenomic binning, comparative biology and taxonomic classification.</title>
        <authorList>
            <person name="Goeker M."/>
        </authorList>
    </citation>
    <scope>NUCLEOTIDE SEQUENCE [LARGE SCALE GENOMIC DNA]</scope>
    <source>
        <strain evidence="2 3">DSM 23948</strain>
    </source>
</reference>
<dbReference type="EMBL" id="JAUSTU010000027">
    <property type="protein sequence ID" value="MDQ0157434.1"/>
    <property type="molecule type" value="Genomic_DNA"/>
</dbReference>
<protein>
    <submittedName>
        <fullName evidence="2">Damage-inducible protein DinB</fullName>
    </submittedName>
</protein>
<dbReference type="Gene3D" id="1.20.120.450">
    <property type="entry name" value="dinb family like domain"/>
    <property type="match status" value="1"/>
</dbReference>
<dbReference type="InterPro" id="IPR024775">
    <property type="entry name" value="DinB-like"/>
</dbReference>
<organism evidence="2 3">
    <name type="scientific">Anoxybacillus andreesenii</name>
    <dbReference type="NCBI Taxonomy" id="1325932"/>
    <lineage>
        <taxon>Bacteria</taxon>
        <taxon>Bacillati</taxon>
        <taxon>Bacillota</taxon>
        <taxon>Bacilli</taxon>
        <taxon>Bacillales</taxon>
        <taxon>Anoxybacillaceae</taxon>
        <taxon>Anoxybacillus</taxon>
    </lineage>
</organism>
<gene>
    <name evidence="2" type="ORF">J2S07_003769</name>
</gene>
<evidence type="ECO:0000259" key="1">
    <source>
        <dbReference type="Pfam" id="PF12867"/>
    </source>
</evidence>
<evidence type="ECO:0000313" key="2">
    <source>
        <dbReference type="EMBL" id="MDQ0157434.1"/>
    </source>
</evidence>